<feature type="chain" id="PRO_5020980924" evidence="2">
    <location>
        <begin position="25"/>
        <end position="84"/>
    </location>
</feature>
<evidence type="ECO:0000256" key="1">
    <source>
        <dbReference type="SAM" id="MobiDB-lite"/>
    </source>
</evidence>
<evidence type="ECO:0000256" key="2">
    <source>
        <dbReference type="SAM" id="SignalP"/>
    </source>
</evidence>
<name>A0A4Q2U656_9HYPH</name>
<feature type="region of interest" description="Disordered" evidence="1">
    <location>
        <begin position="25"/>
        <end position="60"/>
    </location>
</feature>
<evidence type="ECO:0000313" key="4">
    <source>
        <dbReference type="Proteomes" id="UP000290759"/>
    </source>
</evidence>
<sequence length="84" mass="8210">MSPSRLASASLLILAFALPAAALAAAGGPAGPASPGLAGTPGPRAVKPGSTLPASGMRALPKPTAAERAEKRKLDHDLKICIGC</sequence>
<comment type="caution">
    <text evidence="3">The sequence shown here is derived from an EMBL/GenBank/DDBJ whole genome shotgun (WGS) entry which is preliminary data.</text>
</comment>
<feature type="signal peptide" evidence="2">
    <location>
        <begin position="1"/>
        <end position="24"/>
    </location>
</feature>
<dbReference type="RefSeq" id="WP_129226167.1">
    <property type="nucleotide sequence ID" value="NZ_QYBB01000009.1"/>
</dbReference>
<protein>
    <submittedName>
        <fullName evidence="3">Uncharacterized protein</fullName>
    </submittedName>
</protein>
<dbReference type="AlphaFoldDB" id="A0A4Q2U656"/>
<reference evidence="3 4" key="2">
    <citation type="submission" date="2019-02" db="EMBL/GenBank/DDBJ databases">
        <title>'Lichenibacterium ramalinii' gen. nov. sp. nov., 'Lichenibacterium minor' gen. nov. sp. nov.</title>
        <authorList>
            <person name="Pankratov T."/>
        </authorList>
    </citation>
    <scope>NUCLEOTIDE SEQUENCE [LARGE SCALE GENOMIC DNA]</scope>
    <source>
        <strain evidence="3 4">RmlP026</strain>
    </source>
</reference>
<keyword evidence="2" id="KW-0732">Signal</keyword>
<dbReference type="OrthoDB" id="10013834at2"/>
<keyword evidence="4" id="KW-1185">Reference proteome</keyword>
<proteinExistence type="predicted"/>
<gene>
    <name evidence="3" type="ORF">D3273_10260</name>
</gene>
<organism evidence="3 4">
    <name type="scientific">Lichenibacterium minor</name>
    <dbReference type="NCBI Taxonomy" id="2316528"/>
    <lineage>
        <taxon>Bacteria</taxon>
        <taxon>Pseudomonadati</taxon>
        <taxon>Pseudomonadota</taxon>
        <taxon>Alphaproteobacteria</taxon>
        <taxon>Hyphomicrobiales</taxon>
        <taxon>Lichenihabitantaceae</taxon>
        <taxon>Lichenibacterium</taxon>
    </lineage>
</organism>
<accession>A0A4Q2U656</accession>
<dbReference type="Proteomes" id="UP000290759">
    <property type="component" value="Unassembled WGS sequence"/>
</dbReference>
<evidence type="ECO:0000313" key="3">
    <source>
        <dbReference type="EMBL" id="RYC32099.1"/>
    </source>
</evidence>
<dbReference type="EMBL" id="QYBB01000009">
    <property type="protein sequence ID" value="RYC32099.1"/>
    <property type="molecule type" value="Genomic_DNA"/>
</dbReference>
<reference evidence="3 4" key="1">
    <citation type="submission" date="2018-12" db="EMBL/GenBank/DDBJ databases">
        <authorList>
            <person name="Grouzdev D.S."/>
            <person name="Krutkina M.S."/>
        </authorList>
    </citation>
    <scope>NUCLEOTIDE SEQUENCE [LARGE SCALE GENOMIC DNA]</scope>
    <source>
        <strain evidence="3 4">RmlP026</strain>
    </source>
</reference>
<feature type="compositionally biased region" description="Low complexity" evidence="1">
    <location>
        <begin position="25"/>
        <end position="43"/>
    </location>
</feature>